<keyword evidence="1" id="KW-0732">Signal</keyword>
<evidence type="ECO:0000313" key="2">
    <source>
        <dbReference type="EMBL" id="QQX24004.1"/>
    </source>
</evidence>
<proteinExistence type="predicted"/>
<dbReference type="AlphaFoldDB" id="A0AB37H982"/>
<evidence type="ECO:0000256" key="1">
    <source>
        <dbReference type="SAM" id="SignalP"/>
    </source>
</evidence>
<dbReference type="PROSITE" id="PS51257">
    <property type="entry name" value="PROKAR_LIPOPROTEIN"/>
    <property type="match status" value="1"/>
</dbReference>
<dbReference type="EMBL" id="CP066701">
    <property type="protein sequence ID" value="QQX24004.1"/>
    <property type="molecule type" value="Genomic_DNA"/>
</dbReference>
<dbReference type="Proteomes" id="UP000595512">
    <property type="component" value="Chromosome"/>
</dbReference>
<evidence type="ECO:0000313" key="3">
    <source>
        <dbReference type="Proteomes" id="UP000595512"/>
    </source>
</evidence>
<gene>
    <name evidence="2" type="ORF">JGZ69_14350</name>
</gene>
<dbReference type="RefSeq" id="WP_107920275.1">
    <property type="nucleotide sequence ID" value="NZ_CP066701.1"/>
</dbReference>
<evidence type="ECO:0008006" key="4">
    <source>
        <dbReference type="Google" id="ProtNLM"/>
    </source>
</evidence>
<accession>A0AB37H982</accession>
<sequence>MKKGKNILLIICLCLIASCSNQGETAKKNTIKPAKLTKSEAGLLEAVGIEKQFIFDVQLTEKSSYLEYWVDHYEKGKKIETLTKGSETGTEWRKKDENKKYKIIFYKESKPDENKKSEDFFISVIDESGYTKMDFEVPVSNQNSGELSVAIQESKQLQVGKPITVGMIIESKDGRIEAQDISHYNSNAEIEKKVKKYDQAYFFRVKLLANK</sequence>
<dbReference type="KEGG" id="hspo:JGZ69_14350"/>
<feature type="signal peptide" evidence="1">
    <location>
        <begin position="1"/>
        <end position="23"/>
    </location>
</feature>
<reference evidence="2 3" key="1">
    <citation type="submission" date="2020-12" db="EMBL/GenBank/DDBJ databases">
        <title>Taxonomic evaluation of the Bacillus sporothermodurans group of bacteria based on whole genome sequences.</title>
        <authorList>
            <person name="Fiedler G."/>
            <person name="Herbstmann A.-D."/>
            <person name="Doll E."/>
            <person name="Wenning M."/>
            <person name="Brinks E."/>
            <person name="Kabisch J."/>
            <person name="Breitenwieser F."/>
            <person name="Lappann M."/>
            <person name="Boehnlein C."/>
            <person name="Franz C."/>
        </authorList>
    </citation>
    <scope>NUCLEOTIDE SEQUENCE [LARGE SCALE GENOMIC DNA]</scope>
    <source>
        <strain evidence="2 3">DSM 10599</strain>
    </source>
</reference>
<protein>
    <recommendedName>
        <fullName evidence="4">Lipoprotein</fullName>
    </recommendedName>
</protein>
<organism evidence="2 3">
    <name type="scientific">Heyndrickxia sporothermodurans</name>
    <dbReference type="NCBI Taxonomy" id="46224"/>
    <lineage>
        <taxon>Bacteria</taxon>
        <taxon>Bacillati</taxon>
        <taxon>Bacillota</taxon>
        <taxon>Bacilli</taxon>
        <taxon>Bacillales</taxon>
        <taxon>Bacillaceae</taxon>
        <taxon>Heyndrickxia</taxon>
    </lineage>
</organism>
<name>A0AB37H982_9BACI</name>
<feature type="chain" id="PRO_5044197359" description="Lipoprotein" evidence="1">
    <location>
        <begin position="24"/>
        <end position="211"/>
    </location>
</feature>